<gene>
    <name evidence="5" type="ORF">L3081_15895</name>
</gene>
<keyword evidence="2" id="KW-0653">Protein transport</keyword>
<dbReference type="EMBL" id="JAKKSL010000003">
    <property type="protein sequence ID" value="MCI2284602.1"/>
    <property type="molecule type" value="Genomic_DNA"/>
</dbReference>
<name>A0ABS9X2Y2_9GAMM</name>
<keyword evidence="6" id="KW-1185">Reference proteome</keyword>
<reference evidence="5" key="1">
    <citation type="submission" date="2022-01" db="EMBL/GenBank/DDBJ databases">
        <title>Colwellia maritima, isolated from seawater.</title>
        <authorList>
            <person name="Kristyanto S."/>
            <person name="Jung J."/>
            <person name="Jeon C.O."/>
        </authorList>
    </citation>
    <scope>NUCLEOTIDE SEQUENCE</scope>
    <source>
        <strain evidence="5">MSW7</strain>
    </source>
</reference>
<feature type="transmembrane region" description="Helical" evidence="4">
    <location>
        <begin position="81"/>
        <end position="106"/>
    </location>
</feature>
<comment type="caution">
    <text evidence="5">The sequence shown here is derived from an EMBL/GenBank/DDBJ whole genome shotgun (WGS) entry which is preliminary data.</text>
</comment>
<evidence type="ECO:0000313" key="6">
    <source>
        <dbReference type="Proteomes" id="UP001139646"/>
    </source>
</evidence>
<dbReference type="PANTHER" id="PTHR30531:SF12">
    <property type="entry name" value="FLAGELLAR BIOSYNTHETIC PROTEIN FLHB"/>
    <property type="match status" value="1"/>
</dbReference>
<feature type="region of interest" description="Disordered" evidence="3">
    <location>
        <begin position="1"/>
        <end position="23"/>
    </location>
</feature>
<evidence type="ECO:0000256" key="2">
    <source>
        <dbReference type="ARBA" id="ARBA00023225"/>
    </source>
</evidence>
<accession>A0ABS9X2Y2</accession>
<evidence type="ECO:0000256" key="4">
    <source>
        <dbReference type="SAM" id="Phobius"/>
    </source>
</evidence>
<dbReference type="Proteomes" id="UP001139646">
    <property type="component" value="Unassembled WGS sequence"/>
</dbReference>
<keyword evidence="2" id="KW-0813">Transport</keyword>
<dbReference type="InterPro" id="IPR006135">
    <property type="entry name" value="T3SS_substrate_exporter"/>
</dbReference>
<dbReference type="PANTHER" id="PTHR30531">
    <property type="entry name" value="FLAGELLAR BIOSYNTHETIC PROTEIN FLHB"/>
    <property type="match status" value="1"/>
</dbReference>
<proteinExistence type="predicted"/>
<sequence>MAESDSGEKTEEPTAKKLSDARKKGQIARSKDLGTMFVLVGSALAMMLMGNALVSALATTMKRMFSISRKEAMDVHAMSNIIFSGIGHVVFPMLAIFAIIIIAAFIGNTIFGGHGVFLGSYGTKSKPVIAVCRF</sequence>
<evidence type="ECO:0000256" key="1">
    <source>
        <dbReference type="ARBA" id="ARBA00021622"/>
    </source>
</evidence>
<feature type="transmembrane region" description="Helical" evidence="4">
    <location>
        <begin position="36"/>
        <end position="60"/>
    </location>
</feature>
<evidence type="ECO:0000256" key="3">
    <source>
        <dbReference type="SAM" id="MobiDB-lite"/>
    </source>
</evidence>
<protein>
    <recommendedName>
        <fullName evidence="1">Flagellar biosynthetic protein FlhB</fullName>
    </recommendedName>
</protein>
<keyword evidence="4" id="KW-0812">Transmembrane</keyword>
<evidence type="ECO:0000313" key="5">
    <source>
        <dbReference type="EMBL" id="MCI2284602.1"/>
    </source>
</evidence>
<dbReference type="Pfam" id="PF01312">
    <property type="entry name" value="Bac_export_2"/>
    <property type="match status" value="1"/>
</dbReference>
<organism evidence="5 6">
    <name type="scientific">Colwellia maritima</name>
    <dbReference type="NCBI Taxonomy" id="2912588"/>
    <lineage>
        <taxon>Bacteria</taxon>
        <taxon>Pseudomonadati</taxon>
        <taxon>Pseudomonadota</taxon>
        <taxon>Gammaproteobacteria</taxon>
        <taxon>Alteromonadales</taxon>
        <taxon>Colwelliaceae</taxon>
        <taxon>Colwellia</taxon>
    </lineage>
</organism>
<keyword evidence="2" id="KW-1006">Bacterial flagellum protein export</keyword>
<keyword evidence="4" id="KW-1133">Transmembrane helix</keyword>
<keyword evidence="4" id="KW-0472">Membrane</keyword>